<feature type="domain" description="Sigma-54 factor interaction" evidence="7">
    <location>
        <begin position="149"/>
        <end position="378"/>
    </location>
</feature>
<protein>
    <submittedName>
        <fullName evidence="9">Two component, sigma54 specific, transcriptional regulator, Fis family</fullName>
    </submittedName>
</protein>
<dbReference type="SMART" id="SM00382">
    <property type="entry name" value="AAA"/>
    <property type="match status" value="1"/>
</dbReference>
<evidence type="ECO:0000256" key="2">
    <source>
        <dbReference type="ARBA" id="ARBA00022840"/>
    </source>
</evidence>
<evidence type="ECO:0000256" key="1">
    <source>
        <dbReference type="ARBA" id="ARBA00022741"/>
    </source>
</evidence>
<dbReference type="Gene3D" id="1.10.8.60">
    <property type="match status" value="1"/>
</dbReference>
<dbReference type="Gene3D" id="3.40.50.300">
    <property type="entry name" value="P-loop containing nucleotide triphosphate hydrolases"/>
    <property type="match status" value="1"/>
</dbReference>
<keyword evidence="5" id="KW-0804">Transcription</keyword>
<dbReference type="PROSITE" id="PS50110">
    <property type="entry name" value="RESPONSE_REGULATORY"/>
    <property type="match status" value="1"/>
</dbReference>
<dbReference type="InterPro" id="IPR025944">
    <property type="entry name" value="Sigma_54_int_dom_CS"/>
</dbReference>
<dbReference type="Pfam" id="PF00158">
    <property type="entry name" value="Sigma54_activat"/>
    <property type="match status" value="1"/>
</dbReference>
<dbReference type="PRINTS" id="PR01590">
    <property type="entry name" value="HTHFIS"/>
</dbReference>
<dbReference type="GO" id="GO:0043565">
    <property type="term" value="F:sequence-specific DNA binding"/>
    <property type="evidence" value="ECO:0007669"/>
    <property type="project" value="InterPro"/>
</dbReference>
<name>A0A445MZP7_9BACT</name>
<keyword evidence="6" id="KW-0597">Phosphoprotein</keyword>
<feature type="domain" description="Response regulatory" evidence="8">
    <location>
        <begin position="8"/>
        <end position="125"/>
    </location>
</feature>
<dbReference type="GO" id="GO:0005524">
    <property type="term" value="F:ATP binding"/>
    <property type="evidence" value="ECO:0007669"/>
    <property type="project" value="UniProtKB-KW"/>
</dbReference>
<dbReference type="SUPFAM" id="SSF52540">
    <property type="entry name" value="P-loop containing nucleoside triphosphate hydrolases"/>
    <property type="match status" value="1"/>
</dbReference>
<keyword evidence="2" id="KW-0067">ATP-binding</keyword>
<dbReference type="SUPFAM" id="SSF52172">
    <property type="entry name" value="CheY-like"/>
    <property type="match status" value="1"/>
</dbReference>
<sequence>MKDEQLRKLLVIEDEPSVAKQLQWGLGDKYEITVAADAEQVSRALVTSKFPVVTLDLGLPPFPNNPTVGLRILEEGLIPPSTKIIVITGNAEEETAVRAVRLGVTDFCPKPVDLEDLEVLINRAFRMHEIEAASERYPASNASYTFYGMLGTSPVMRKLFTKISRAAANDFPVLILGETGTGKEMIAQTVHLLSQRREKPFVVVNCGAIPEQLLESELFGHEKGAFTGAYSSRKGKFEDANGGTIFLDEIGELPLAMQVKLLRTLQEGTVERIGGRKPIPLSFRIIAATNADLKQAVAGGLFRQDLYYRLNVIPLTAPPLRDREDDVITLTSHFIEQERKALRLGRLTLSPAALAAIKAHPWPGNVRELKNAVRRALATVNGTAIQPEDLGLSGPEMGDKETPGIDSLAETKRRAEAEAVRQALALSGNNISQAARLLSVSRPTLHDLLKKYKITL</sequence>
<proteinExistence type="predicted"/>
<dbReference type="Pfam" id="PF00072">
    <property type="entry name" value="Response_reg"/>
    <property type="match status" value="1"/>
</dbReference>
<dbReference type="Gene3D" id="1.10.10.60">
    <property type="entry name" value="Homeodomain-like"/>
    <property type="match status" value="1"/>
</dbReference>
<gene>
    <name evidence="9" type="ORF">PITCH_A390061</name>
</gene>
<dbReference type="Pfam" id="PF02954">
    <property type="entry name" value="HTH_8"/>
    <property type="match status" value="1"/>
</dbReference>
<dbReference type="AlphaFoldDB" id="A0A445MZP7"/>
<dbReference type="Gene3D" id="3.40.50.2300">
    <property type="match status" value="1"/>
</dbReference>
<dbReference type="InterPro" id="IPR011006">
    <property type="entry name" value="CheY-like_superfamily"/>
</dbReference>
<dbReference type="FunFam" id="3.40.50.300:FF:000006">
    <property type="entry name" value="DNA-binding transcriptional regulator NtrC"/>
    <property type="match status" value="1"/>
</dbReference>
<dbReference type="InterPro" id="IPR002078">
    <property type="entry name" value="Sigma_54_int"/>
</dbReference>
<evidence type="ECO:0000256" key="5">
    <source>
        <dbReference type="ARBA" id="ARBA00023163"/>
    </source>
</evidence>
<dbReference type="InterPro" id="IPR025943">
    <property type="entry name" value="Sigma_54_int_dom_ATP-bd_2"/>
</dbReference>
<dbReference type="Pfam" id="PF25601">
    <property type="entry name" value="AAA_lid_14"/>
    <property type="match status" value="1"/>
</dbReference>
<dbReference type="CDD" id="cd00009">
    <property type="entry name" value="AAA"/>
    <property type="match status" value="1"/>
</dbReference>
<dbReference type="NCBIfam" id="TIGR02915">
    <property type="entry name" value="PEP_resp_reg"/>
    <property type="match status" value="1"/>
</dbReference>
<dbReference type="PROSITE" id="PS00676">
    <property type="entry name" value="SIGMA54_INTERACT_2"/>
    <property type="match status" value="1"/>
</dbReference>
<dbReference type="InterPro" id="IPR014264">
    <property type="entry name" value="PEP-CTERM_resp_reg"/>
</dbReference>
<dbReference type="PANTHER" id="PTHR32071">
    <property type="entry name" value="TRANSCRIPTIONAL REGULATORY PROTEIN"/>
    <property type="match status" value="1"/>
</dbReference>
<reference evidence="9" key="1">
    <citation type="submission" date="2018-01" db="EMBL/GenBank/DDBJ databases">
        <authorList>
            <person name="Regsiter A."/>
            <person name="William W."/>
        </authorList>
    </citation>
    <scope>NUCLEOTIDE SEQUENCE</scope>
    <source>
        <strain evidence="9">TRIP AH-1</strain>
    </source>
</reference>
<dbReference type="InterPro" id="IPR001789">
    <property type="entry name" value="Sig_transdc_resp-reg_receiver"/>
</dbReference>
<dbReference type="EMBL" id="OJIN01000180">
    <property type="protein sequence ID" value="SPD74964.1"/>
    <property type="molecule type" value="Genomic_DNA"/>
</dbReference>
<keyword evidence="3" id="KW-0805">Transcription regulation</keyword>
<evidence type="ECO:0000313" key="9">
    <source>
        <dbReference type="EMBL" id="SPD74964.1"/>
    </source>
</evidence>
<dbReference type="InterPro" id="IPR009057">
    <property type="entry name" value="Homeodomain-like_sf"/>
</dbReference>
<evidence type="ECO:0000256" key="3">
    <source>
        <dbReference type="ARBA" id="ARBA00023015"/>
    </source>
</evidence>
<dbReference type="GO" id="GO:0006355">
    <property type="term" value="P:regulation of DNA-templated transcription"/>
    <property type="evidence" value="ECO:0007669"/>
    <property type="project" value="InterPro"/>
</dbReference>
<dbReference type="SUPFAM" id="SSF46689">
    <property type="entry name" value="Homeodomain-like"/>
    <property type="match status" value="1"/>
</dbReference>
<accession>A0A445MZP7</accession>
<keyword evidence="1" id="KW-0547">Nucleotide-binding</keyword>
<dbReference type="InterPro" id="IPR027417">
    <property type="entry name" value="P-loop_NTPase"/>
</dbReference>
<evidence type="ECO:0000259" key="8">
    <source>
        <dbReference type="PROSITE" id="PS50110"/>
    </source>
</evidence>
<evidence type="ECO:0000259" key="7">
    <source>
        <dbReference type="PROSITE" id="PS50045"/>
    </source>
</evidence>
<dbReference type="SMART" id="SM00448">
    <property type="entry name" value="REC"/>
    <property type="match status" value="1"/>
</dbReference>
<dbReference type="InterPro" id="IPR025662">
    <property type="entry name" value="Sigma_54_int_dom_ATP-bd_1"/>
</dbReference>
<dbReference type="GO" id="GO:0000160">
    <property type="term" value="P:phosphorelay signal transduction system"/>
    <property type="evidence" value="ECO:0007669"/>
    <property type="project" value="InterPro"/>
</dbReference>
<dbReference type="PROSITE" id="PS50045">
    <property type="entry name" value="SIGMA54_INTERACT_4"/>
    <property type="match status" value="1"/>
</dbReference>
<feature type="modified residue" description="4-aspartylphosphate" evidence="6">
    <location>
        <position position="56"/>
    </location>
</feature>
<dbReference type="InterPro" id="IPR002197">
    <property type="entry name" value="HTH_Fis"/>
</dbReference>
<dbReference type="PANTHER" id="PTHR32071:SF113">
    <property type="entry name" value="ALGINATE BIOSYNTHESIS TRANSCRIPTIONAL REGULATORY PROTEIN ALGB"/>
    <property type="match status" value="1"/>
</dbReference>
<keyword evidence="4" id="KW-0238">DNA-binding</keyword>
<evidence type="ECO:0000256" key="6">
    <source>
        <dbReference type="PROSITE-ProRule" id="PRU00169"/>
    </source>
</evidence>
<dbReference type="PROSITE" id="PS00675">
    <property type="entry name" value="SIGMA54_INTERACT_1"/>
    <property type="match status" value="1"/>
</dbReference>
<evidence type="ECO:0000256" key="4">
    <source>
        <dbReference type="ARBA" id="ARBA00023125"/>
    </source>
</evidence>
<dbReference type="InterPro" id="IPR003593">
    <property type="entry name" value="AAA+_ATPase"/>
</dbReference>
<organism evidence="9">
    <name type="scientific">uncultured Desulfobacterium sp</name>
    <dbReference type="NCBI Taxonomy" id="201089"/>
    <lineage>
        <taxon>Bacteria</taxon>
        <taxon>Pseudomonadati</taxon>
        <taxon>Thermodesulfobacteriota</taxon>
        <taxon>Desulfobacteria</taxon>
        <taxon>Desulfobacterales</taxon>
        <taxon>Desulfobacteriaceae</taxon>
        <taxon>Desulfobacterium</taxon>
        <taxon>environmental samples</taxon>
    </lineage>
</organism>
<dbReference type="InterPro" id="IPR058031">
    <property type="entry name" value="AAA_lid_NorR"/>
</dbReference>
<dbReference type="PROSITE" id="PS00688">
    <property type="entry name" value="SIGMA54_INTERACT_3"/>
    <property type="match status" value="1"/>
</dbReference>